<gene>
    <name evidence="1" type="ORF">EVAR_45045_1</name>
</gene>
<sequence>MTSVPCPVICKFTSLSLVASMLVRLDISELLIVRSIDIAVWISSVKDAAESDTRRAGAGLGGPLHLAYRDGSGSVLGG</sequence>
<reference evidence="1 2" key="1">
    <citation type="journal article" date="2019" name="Commun. Biol.">
        <title>The bagworm genome reveals a unique fibroin gene that provides high tensile strength.</title>
        <authorList>
            <person name="Kono N."/>
            <person name="Nakamura H."/>
            <person name="Ohtoshi R."/>
            <person name="Tomita M."/>
            <person name="Numata K."/>
            <person name="Arakawa K."/>
        </authorList>
    </citation>
    <scope>NUCLEOTIDE SEQUENCE [LARGE SCALE GENOMIC DNA]</scope>
</reference>
<protein>
    <submittedName>
        <fullName evidence="1">Uncharacterized protein</fullName>
    </submittedName>
</protein>
<accession>A0A4C1SAA6</accession>
<keyword evidence="2" id="KW-1185">Reference proteome</keyword>
<name>A0A4C1SAA6_EUMVA</name>
<dbReference type="EMBL" id="BGZK01003236">
    <property type="protein sequence ID" value="GBO99043.1"/>
    <property type="molecule type" value="Genomic_DNA"/>
</dbReference>
<organism evidence="1 2">
    <name type="scientific">Eumeta variegata</name>
    <name type="common">Bagworm moth</name>
    <name type="synonym">Eumeta japonica</name>
    <dbReference type="NCBI Taxonomy" id="151549"/>
    <lineage>
        <taxon>Eukaryota</taxon>
        <taxon>Metazoa</taxon>
        <taxon>Ecdysozoa</taxon>
        <taxon>Arthropoda</taxon>
        <taxon>Hexapoda</taxon>
        <taxon>Insecta</taxon>
        <taxon>Pterygota</taxon>
        <taxon>Neoptera</taxon>
        <taxon>Endopterygota</taxon>
        <taxon>Lepidoptera</taxon>
        <taxon>Glossata</taxon>
        <taxon>Ditrysia</taxon>
        <taxon>Tineoidea</taxon>
        <taxon>Psychidae</taxon>
        <taxon>Oiketicinae</taxon>
        <taxon>Eumeta</taxon>
    </lineage>
</organism>
<evidence type="ECO:0000313" key="2">
    <source>
        <dbReference type="Proteomes" id="UP000299102"/>
    </source>
</evidence>
<evidence type="ECO:0000313" key="1">
    <source>
        <dbReference type="EMBL" id="GBO99043.1"/>
    </source>
</evidence>
<dbReference type="AlphaFoldDB" id="A0A4C1SAA6"/>
<dbReference type="Proteomes" id="UP000299102">
    <property type="component" value="Unassembled WGS sequence"/>
</dbReference>
<proteinExistence type="predicted"/>
<comment type="caution">
    <text evidence="1">The sequence shown here is derived from an EMBL/GenBank/DDBJ whole genome shotgun (WGS) entry which is preliminary data.</text>
</comment>